<reference evidence="2" key="2">
    <citation type="submission" date="2022-03" db="EMBL/GenBank/DDBJ databases">
        <title>Draft title - Genomic analysis of global carrot germplasm unveils the trajectory of domestication and the origin of high carotenoid orange carrot.</title>
        <authorList>
            <person name="Iorizzo M."/>
            <person name="Ellison S."/>
            <person name="Senalik D."/>
            <person name="Macko-Podgorni A."/>
            <person name="Grzebelus D."/>
            <person name="Bostan H."/>
            <person name="Rolling W."/>
            <person name="Curaba J."/>
            <person name="Simon P."/>
        </authorList>
    </citation>
    <scope>NUCLEOTIDE SEQUENCE</scope>
    <source>
        <tissue evidence="2">Leaf</tissue>
    </source>
</reference>
<feature type="region of interest" description="Disordered" evidence="1">
    <location>
        <begin position="1"/>
        <end position="41"/>
    </location>
</feature>
<evidence type="ECO:0000313" key="2">
    <source>
        <dbReference type="EMBL" id="WOH07816.1"/>
    </source>
</evidence>
<feature type="compositionally biased region" description="Polar residues" evidence="1">
    <location>
        <begin position="318"/>
        <end position="329"/>
    </location>
</feature>
<dbReference type="PANTHER" id="PTHR35507:SF1">
    <property type="entry name" value="TMF_TATA_BD DOMAIN-CONTAINING PROTEIN"/>
    <property type="match status" value="1"/>
</dbReference>
<proteinExistence type="predicted"/>
<dbReference type="EMBL" id="CP093349">
    <property type="protein sequence ID" value="WOH07816.1"/>
    <property type="molecule type" value="Genomic_DNA"/>
</dbReference>
<dbReference type="PANTHER" id="PTHR35507">
    <property type="entry name" value="OS09G0488600 PROTEIN"/>
    <property type="match status" value="1"/>
</dbReference>
<evidence type="ECO:0000256" key="1">
    <source>
        <dbReference type="SAM" id="MobiDB-lite"/>
    </source>
</evidence>
<keyword evidence="3" id="KW-1185">Reference proteome</keyword>
<name>A0AAF0XJY2_DAUCS</name>
<dbReference type="AlphaFoldDB" id="A0AAF0XJY2"/>
<feature type="region of interest" description="Disordered" evidence="1">
    <location>
        <begin position="318"/>
        <end position="353"/>
    </location>
</feature>
<reference evidence="2" key="1">
    <citation type="journal article" date="2016" name="Nat. Genet.">
        <title>A high-quality carrot genome assembly provides new insights into carotenoid accumulation and asterid genome evolution.</title>
        <authorList>
            <person name="Iorizzo M."/>
            <person name="Ellison S."/>
            <person name="Senalik D."/>
            <person name="Zeng P."/>
            <person name="Satapoomin P."/>
            <person name="Huang J."/>
            <person name="Bowman M."/>
            <person name="Iovene M."/>
            <person name="Sanseverino W."/>
            <person name="Cavagnaro P."/>
            <person name="Yildiz M."/>
            <person name="Macko-Podgorni A."/>
            <person name="Moranska E."/>
            <person name="Grzebelus E."/>
            <person name="Grzebelus D."/>
            <person name="Ashrafi H."/>
            <person name="Zheng Z."/>
            <person name="Cheng S."/>
            <person name="Spooner D."/>
            <person name="Van Deynze A."/>
            <person name="Simon P."/>
        </authorList>
    </citation>
    <scope>NUCLEOTIDE SEQUENCE</scope>
    <source>
        <tissue evidence="2">Leaf</tissue>
    </source>
</reference>
<accession>A0AAF0XJY2</accession>
<feature type="region of interest" description="Disordered" evidence="1">
    <location>
        <begin position="260"/>
        <end position="281"/>
    </location>
</feature>
<sequence>MSSDDRESRSGSAPFPPPASVSMTSPLGSSRRRLSSSFIPSTEPVRAERQLTWVSTRLGESRSAKHIDNGVAWELFGPIVLVHAASVSLEKDKLISELQESVQLRDLVLSAMQEELDNLCDQCQLPPMTSEERRMSNISDWAPSVVSSVDIQLQLDSEQDIYNLRMECEEKDTTIKELSENLHSSEAISSKRIAELEGIIRTKKSAITKLKKDMAVLEQKVSYLTRLRRPSSLSSSKAGVKQLRGIKDNFLYDVDSATRALSSDSDCPPRTSSQAPNAKSEEIIVQNFKHSLVGDQKTRHAKSSNNVDKLTNQYQTFLQESPVGENSPNEIFDTESLPRLRLPTRSKDAILQK</sequence>
<organism evidence="2 3">
    <name type="scientific">Daucus carota subsp. sativus</name>
    <name type="common">Carrot</name>
    <dbReference type="NCBI Taxonomy" id="79200"/>
    <lineage>
        <taxon>Eukaryota</taxon>
        <taxon>Viridiplantae</taxon>
        <taxon>Streptophyta</taxon>
        <taxon>Embryophyta</taxon>
        <taxon>Tracheophyta</taxon>
        <taxon>Spermatophyta</taxon>
        <taxon>Magnoliopsida</taxon>
        <taxon>eudicotyledons</taxon>
        <taxon>Gunneridae</taxon>
        <taxon>Pentapetalae</taxon>
        <taxon>asterids</taxon>
        <taxon>campanulids</taxon>
        <taxon>Apiales</taxon>
        <taxon>Apiaceae</taxon>
        <taxon>Apioideae</taxon>
        <taxon>Scandiceae</taxon>
        <taxon>Daucinae</taxon>
        <taxon>Daucus</taxon>
        <taxon>Daucus sect. Daucus</taxon>
    </lineage>
</organism>
<protein>
    <submittedName>
        <fullName evidence="2">Uncharacterized protein</fullName>
    </submittedName>
</protein>
<gene>
    <name evidence="2" type="ORF">DCAR_0727250</name>
</gene>
<dbReference type="Proteomes" id="UP000077755">
    <property type="component" value="Chromosome 7"/>
</dbReference>
<evidence type="ECO:0000313" key="3">
    <source>
        <dbReference type="Proteomes" id="UP000077755"/>
    </source>
</evidence>
<feature type="compositionally biased region" description="Polar residues" evidence="1">
    <location>
        <begin position="260"/>
        <end position="277"/>
    </location>
</feature>